<dbReference type="NCBIfam" id="TIGR01178">
    <property type="entry name" value="ade"/>
    <property type="match status" value="1"/>
</dbReference>
<dbReference type="InterPro" id="IPR032466">
    <property type="entry name" value="Metal_Hydrolase"/>
</dbReference>
<dbReference type="Gene3D" id="2.30.40.10">
    <property type="entry name" value="Urease, subunit C, domain 1"/>
    <property type="match status" value="1"/>
</dbReference>
<proteinExistence type="inferred from homology"/>
<dbReference type="AlphaFoldDB" id="A0A7M2YV10"/>
<dbReference type="Proteomes" id="UP000254134">
    <property type="component" value="Unassembled WGS sequence"/>
</dbReference>
<dbReference type="EMBL" id="QQZY01000011">
    <property type="protein sequence ID" value="RDI73258.1"/>
    <property type="molecule type" value="Genomic_DNA"/>
</dbReference>
<dbReference type="SUPFAM" id="SSF51556">
    <property type="entry name" value="Metallo-dependent hydrolases"/>
    <property type="match status" value="1"/>
</dbReference>
<dbReference type="HAMAP" id="MF_01518">
    <property type="entry name" value="Adenine_deamin"/>
    <property type="match status" value="1"/>
</dbReference>
<keyword evidence="10" id="KW-1185">Reference proteome</keyword>
<dbReference type="InterPro" id="IPR006680">
    <property type="entry name" value="Amidohydro-rel"/>
</dbReference>
<evidence type="ECO:0000256" key="2">
    <source>
        <dbReference type="ARBA" id="ARBA00012782"/>
    </source>
</evidence>
<dbReference type="GO" id="GO:0006146">
    <property type="term" value="P:adenine catabolic process"/>
    <property type="evidence" value="ECO:0007669"/>
    <property type="project" value="InterPro"/>
</dbReference>
<dbReference type="RefSeq" id="WP_114797430.1">
    <property type="nucleotide sequence ID" value="NZ_QQZY01000011.1"/>
</dbReference>
<keyword evidence="3 6" id="KW-0378">Hydrolase</keyword>
<dbReference type="PANTHER" id="PTHR11113">
    <property type="entry name" value="N-ACETYLGLUCOSAMINE-6-PHOSPHATE DEACETYLASE"/>
    <property type="match status" value="1"/>
</dbReference>
<evidence type="ECO:0000313" key="9">
    <source>
        <dbReference type="EMBL" id="RDI73258.1"/>
    </source>
</evidence>
<name>A0A7M2YV10_9ACTN</name>
<dbReference type="SUPFAM" id="SSF51338">
    <property type="entry name" value="Composite domain of metallo-dependent hydrolases"/>
    <property type="match status" value="1"/>
</dbReference>
<dbReference type="EC" id="3.5.4.2" evidence="2 6"/>
<dbReference type="OrthoDB" id="9766983at2"/>
<dbReference type="InterPro" id="IPR011059">
    <property type="entry name" value="Metal-dep_hydrolase_composite"/>
</dbReference>
<evidence type="ECO:0000313" key="10">
    <source>
        <dbReference type="Proteomes" id="UP000254134"/>
    </source>
</evidence>
<feature type="domain" description="Amidohydrolase-related" evidence="7">
    <location>
        <begin position="64"/>
        <end position="342"/>
    </location>
</feature>
<organism evidence="9 10">
    <name type="scientific">Gaiella occulta</name>
    <dbReference type="NCBI Taxonomy" id="1002870"/>
    <lineage>
        <taxon>Bacteria</taxon>
        <taxon>Bacillati</taxon>
        <taxon>Actinomycetota</taxon>
        <taxon>Thermoleophilia</taxon>
        <taxon>Gaiellales</taxon>
        <taxon>Gaiellaceae</taxon>
        <taxon>Gaiella</taxon>
    </lineage>
</organism>
<accession>A0A7M2YV10</accession>
<feature type="domain" description="Adenine deaminase C-terminal" evidence="8">
    <location>
        <begin position="389"/>
        <end position="556"/>
    </location>
</feature>
<comment type="catalytic activity">
    <reaction evidence="5 6">
        <text>adenine + H2O + H(+) = hypoxanthine + NH4(+)</text>
        <dbReference type="Rhea" id="RHEA:23688"/>
        <dbReference type="ChEBI" id="CHEBI:15377"/>
        <dbReference type="ChEBI" id="CHEBI:15378"/>
        <dbReference type="ChEBI" id="CHEBI:16708"/>
        <dbReference type="ChEBI" id="CHEBI:17368"/>
        <dbReference type="ChEBI" id="CHEBI:28938"/>
        <dbReference type="EC" id="3.5.4.2"/>
    </reaction>
</comment>
<evidence type="ECO:0000256" key="3">
    <source>
        <dbReference type="ARBA" id="ARBA00022801"/>
    </source>
</evidence>
<dbReference type="Pfam" id="PF13382">
    <property type="entry name" value="Adenine_deam_C"/>
    <property type="match status" value="1"/>
</dbReference>
<dbReference type="InterPro" id="IPR026912">
    <property type="entry name" value="Adenine_deam_C"/>
</dbReference>
<sequence length="566" mass="59684">MSHLARRLAVARGDAPADLVVRGGRVFSVFTREWLDVDIAVVDGVVAGLGAYEGDETLDADGRFVVPGFVDAHMHLESVKLLVDEFARLVLPFGTTAVVADPHEIANVLGVDGVHWLLDASSGLQLEVFFMAPSCVPASPFESPRRPLGPGDLEALMRRRRVLGLAEMMNFPGVVGGSAAELSKLALEGAAHVDGHAPGLRGKELQAYAAAGIASDHEALTVEEGRERLRAGMWLLIREASMARNLRALLPLVLEYGPGRIAFCTDDRDPEDIADGGHINGMVRDAVAQGVTPEDALLMASLHPAQWHGLGHLGAIAPGYQADLLLLPDLERFVPDIVLKRGRPLRDAVSAPVPDWVRQTVRIRPVTAADFAIPWAGGAARTIGLIEDQVVTESLAREPALRDGHAVADAGRDLAKIAVVERHLASGRIGLGFVAGSGLQRGALASTVAHDAHNLVVVGMSDEEMAFAVEHLARIGGGVVAVADGRVVADCPLPVAGLLSDAPLAEVIAESRACNQAAAELGWSGATPFLTLAFLALSVIPALKITDRGLVDVDRFALVPLDATRS</sequence>
<dbReference type="CDD" id="cd01295">
    <property type="entry name" value="AdeC"/>
    <property type="match status" value="1"/>
</dbReference>
<protein>
    <recommendedName>
        <fullName evidence="2 6">Adenine deaminase</fullName>
        <shortName evidence="6">Adenase</shortName>
        <shortName evidence="6">Adenine aminase</shortName>
        <ecNumber evidence="2 6">3.5.4.2</ecNumber>
    </recommendedName>
</protein>
<comment type="caution">
    <text evidence="9">The sequence shown here is derived from an EMBL/GenBank/DDBJ whole genome shotgun (WGS) entry which is preliminary data.</text>
</comment>
<evidence type="ECO:0000259" key="8">
    <source>
        <dbReference type="Pfam" id="PF13382"/>
    </source>
</evidence>
<evidence type="ECO:0000256" key="5">
    <source>
        <dbReference type="ARBA" id="ARBA00047720"/>
    </source>
</evidence>
<keyword evidence="4 6" id="KW-0464">Manganese</keyword>
<dbReference type="Pfam" id="PF01979">
    <property type="entry name" value="Amidohydro_1"/>
    <property type="match status" value="1"/>
</dbReference>
<evidence type="ECO:0000259" key="7">
    <source>
        <dbReference type="Pfam" id="PF01979"/>
    </source>
</evidence>
<reference evidence="9 10" key="1">
    <citation type="submission" date="2018-07" db="EMBL/GenBank/DDBJ databases">
        <title>High-quality-draft genome sequence of Gaiella occulta.</title>
        <authorList>
            <person name="Severino R."/>
            <person name="Froufe H.J.C."/>
            <person name="Rainey F.A."/>
            <person name="Barroso C."/>
            <person name="Albuquerque L."/>
            <person name="Lobo-Da-Cunha A."/>
            <person name="Da Costa M.S."/>
            <person name="Egas C."/>
        </authorList>
    </citation>
    <scope>NUCLEOTIDE SEQUENCE [LARGE SCALE GENOMIC DNA]</scope>
    <source>
        <strain evidence="9 10">F2-233</strain>
    </source>
</reference>
<dbReference type="Gene3D" id="3.20.20.140">
    <property type="entry name" value="Metal-dependent hydrolases"/>
    <property type="match status" value="1"/>
</dbReference>
<dbReference type="InterPro" id="IPR006679">
    <property type="entry name" value="Adenine_deam"/>
</dbReference>
<gene>
    <name evidence="6" type="primary">ade</name>
    <name evidence="9" type="ORF">Gocc_3053</name>
</gene>
<reference evidence="10" key="2">
    <citation type="journal article" date="2019" name="MicrobiologyOpen">
        <title>High-quality draft genome sequence of Gaiella occulta isolated from a 150 meter deep mineral water borehole and comparison with the genome sequences of other deep-branching lineages of the phylum Actinobacteria.</title>
        <authorList>
            <person name="Severino R."/>
            <person name="Froufe H.J.C."/>
            <person name="Barroso C."/>
            <person name="Albuquerque L."/>
            <person name="Lobo-da-Cunha A."/>
            <person name="da Costa M.S."/>
            <person name="Egas C."/>
        </authorList>
    </citation>
    <scope>NUCLEOTIDE SEQUENCE [LARGE SCALE GENOMIC DNA]</scope>
    <source>
        <strain evidence="10">F2-233</strain>
    </source>
</reference>
<evidence type="ECO:0000256" key="4">
    <source>
        <dbReference type="ARBA" id="ARBA00023211"/>
    </source>
</evidence>
<dbReference type="GO" id="GO:0000034">
    <property type="term" value="F:adenine deaminase activity"/>
    <property type="evidence" value="ECO:0007669"/>
    <property type="project" value="UniProtKB-UniRule"/>
</dbReference>
<dbReference type="PANTHER" id="PTHR11113:SF2">
    <property type="entry name" value="ADENINE DEAMINASE"/>
    <property type="match status" value="1"/>
</dbReference>
<comment type="similarity">
    <text evidence="1 6">Belongs to the metallo-dependent hydrolases superfamily. Adenine deaminase family.</text>
</comment>
<evidence type="ECO:0000256" key="1">
    <source>
        <dbReference type="ARBA" id="ARBA00006773"/>
    </source>
</evidence>
<evidence type="ECO:0000256" key="6">
    <source>
        <dbReference type="HAMAP-Rule" id="MF_01518"/>
    </source>
</evidence>
<comment type="cofactor">
    <cofactor evidence="6">
        <name>Mn(2+)</name>
        <dbReference type="ChEBI" id="CHEBI:29035"/>
    </cofactor>
</comment>